<dbReference type="Gene3D" id="3.30.730.10">
    <property type="entry name" value="AP2/ERF domain"/>
    <property type="match status" value="1"/>
</dbReference>
<dbReference type="InterPro" id="IPR036955">
    <property type="entry name" value="AP2/ERF_dom_sf"/>
</dbReference>
<dbReference type="InterPro" id="IPR003340">
    <property type="entry name" value="B3_DNA-bd"/>
</dbReference>
<keyword evidence="4" id="KW-0804">Transcription</keyword>
<dbReference type="SUPFAM" id="SSF54171">
    <property type="entry name" value="DNA-binding domain"/>
    <property type="match status" value="1"/>
</dbReference>
<dbReference type="InterPro" id="IPR044800">
    <property type="entry name" value="LEC2-like"/>
</dbReference>
<feature type="domain" description="TF-B3" evidence="7">
    <location>
        <begin position="189"/>
        <end position="310"/>
    </location>
</feature>
<dbReference type="InterPro" id="IPR016177">
    <property type="entry name" value="DNA-bd_dom_sf"/>
</dbReference>
<sequence>MEGSCIEEEVDKRPSPLRPPSMPLERVGSGASVVLDPEGGGGGGGGGGHEAESRKLPSSKYKGVVPQPNGRWGAQIYEKHQRVWLGTFNAEAEAARAYDVAAQRFRGRDAVTNFRPLSDTDDGDGASELLFLSSHSKAEIVDMLRKHTYRDELRQSRRALGPAAAAAAAAQKACRGGGNYGSGGREQLFEKAVTPSDVGKLNRLVIPKQHAEKHFPLQVRGRKRFSPTATVAAAAAMATATCKGVLLNFEDAAGKVWRFRYSYWNSSQSYVLTKGWSRFVKEKSLKAGDVITFHRSTGPEKQLFIDYKPRSTSAAAAAAAGPVEPDRPVRVVRLFGVNLVGIPGEGEGRGLGQCGGEKRRRAVDMLTSSAQMFKKRFVEAYEL</sequence>
<dbReference type="AlphaFoldDB" id="A0A6V7QV44"/>
<evidence type="ECO:0000256" key="1">
    <source>
        <dbReference type="ARBA" id="ARBA00004123"/>
    </source>
</evidence>
<dbReference type="InterPro" id="IPR015300">
    <property type="entry name" value="DNA-bd_pseudobarrel_sf"/>
</dbReference>
<evidence type="ECO:0000313" key="9">
    <source>
        <dbReference type="EMBL" id="CAD1846731.1"/>
    </source>
</evidence>
<dbReference type="SMART" id="SM01019">
    <property type="entry name" value="B3"/>
    <property type="match status" value="1"/>
</dbReference>
<proteinExistence type="predicted"/>
<dbReference type="PANTHER" id="PTHR31140:SF1">
    <property type="entry name" value="AP2_ERF AND B3 DOMAIN-CONTAINING TRANSCRIPTION REPRESSOR RAV2"/>
    <property type="match status" value="1"/>
</dbReference>
<dbReference type="Gene3D" id="2.40.330.10">
    <property type="entry name" value="DNA-binding pseudobarrel domain"/>
    <property type="match status" value="1"/>
</dbReference>
<dbReference type="PANTHER" id="PTHR31140">
    <property type="entry name" value="B3 DOMAIN-CONTAINING TRANSCRIPTION FACTOR ABI3"/>
    <property type="match status" value="1"/>
</dbReference>
<reference evidence="9" key="1">
    <citation type="submission" date="2020-07" db="EMBL/GenBank/DDBJ databases">
        <authorList>
            <person name="Lin J."/>
        </authorList>
    </citation>
    <scope>NUCLEOTIDE SEQUENCE</scope>
</reference>
<dbReference type="CDD" id="cd10017">
    <property type="entry name" value="B3_DNA"/>
    <property type="match status" value="1"/>
</dbReference>
<evidence type="ECO:0000256" key="4">
    <source>
        <dbReference type="ARBA" id="ARBA00023163"/>
    </source>
</evidence>
<evidence type="ECO:0000256" key="5">
    <source>
        <dbReference type="ARBA" id="ARBA00023242"/>
    </source>
</evidence>
<name>A0A6V7QV44_ANACO</name>
<dbReference type="GO" id="GO:0005634">
    <property type="term" value="C:nucleus"/>
    <property type="evidence" value="ECO:0007669"/>
    <property type="project" value="UniProtKB-SubCell"/>
</dbReference>
<accession>A0A6V7QV44</accession>
<dbReference type="Pfam" id="PF00847">
    <property type="entry name" value="AP2"/>
    <property type="match status" value="1"/>
</dbReference>
<keyword evidence="5" id="KW-0539">Nucleus</keyword>
<evidence type="ECO:0000256" key="2">
    <source>
        <dbReference type="ARBA" id="ARBA00023015"/>
    </source>
</evidence>
<dbReference type="SUPFAM" id="SSF101936">
    <property type="entry name" value="DNA-binding pseudobarrel domain"/>
    <property type="match status" value="1"/>
</dbReference>
<comment type="subcellular location">
    <subcellularLocation>
        <location evidence="1">Nucleus</location>
    </subcellularLocation>
</comment>
<dbReference type="EMBL" id="CAJEUB010000022">
    <property type="protein sequence ID" value="CAD1846731.1"/>
    <property type="molecule type" value="Genomic_DNA"/>
</dbReference>
<evidence type="ECO:0000256" key="6">
    <source>
        <dbReference type="SAM" id="MobiDB-lite"/>
    </source>
</evidence>
<organism evidence="9">
    <name type="scientific">Ananas comosus var. bracteatus</name>
    <name type="common">red pineapple</name>
    <dbReference type="NCBI Taxonomy" id="296719"/>
    <lineage>
        <taxon>Eukaryota</taxon>
        <taxon>Viridiplantae</taxon>
        <taxon>Streptophyta</taxon>
        <taxon>Embryophyta</taxon>
        <taxon>Tracheophyta</taxon>
        <taxon>Spermatophyta</taxon>
        <taxon>Magnoliopsida</taxon>
        <taxon>Liliopsida</taxon>
        <taxon>Poales</taxon>
        <taxon>Bromeliaceae</taxon>
        <taxon>Bromelioideae</taxon>
        <taxon>Ananas</taxon>
    </lineage>
</organism>
<dbReference type="PROSITE" id="PS50863">
    <property type="entry name" value="B3"/>
    <property type="match status" value="1"/>
</dbReference>
<evidence type="ECO:0008006" key="10">
    <source>
        <dbReference type="Google" id="ProtNLM"/>
    </source>
</evidence>
<evidence type="ECO:0000256" key="3">
    <source>
        <dbReference type="ARBA" id="ARBA00023125"/>
    </source>
</evidence>
<evidence type="ECO:0000259" key="7">
    <source>
        <dbReference type="PROSITE" id="PS50863"/>
    </source>
</evidence>
<dbReference type="FunFam" id="3.30.730.10:FF:000008">
    <property type="entry name" value="AP2 domain-containing protein RAP2.8"/>
    <property type="match status" value="1"/>
</dbReference>
<dbReference type="PROSITE" id="PS51032">
    <property type="entry name" value="AP2_ERF"/>
    <property type="match status" value="1"/>
</dbReference>
<keyword evidence="2" id="KW-0805">Transcription regulation</keyword>
<dbReference type="CDD" id="cd00018">
    <property type="entry name" value="AP2"/>
    <property type="match status" value="1"/>
</dbReference>
<feature type="region of interest" description="Disordered" evidence="6">
    <location>
        <begin position="1"/>
        <end position="67"/>
    </location>
</feature>
<gene>
    <name evidence="9" type="ORF">CB5_LOCUS29942</name>
</gene>
<keyword evidence="3" id="KW-0238">DNA-binding</keyword>
<evidence type="ECO:0000259" key="8">
    <source>
        <dbReference type="PROSITE" id="PS51032"/>
    </source>
</evidence>
<protein>
    <recommendedName>
        <fullName evidence="10">AP2/ERF and B3 domain-containing protein</fullName>
    </recommendedName>
</protein>
<feature type="compositionally biased region" description="Gly residues" evidence="6">
    <location>
        <begin position="38"/>
        <end position="48"/>
    </location>
</feature>
<dbReference type="GO" id="GO:0003700">
    <property type="term" value="F:DNA-binding transcription factor activity"/>
    <property type="evidence" value="ECO:0007669"/>
    <property type="project" value="InterPro"/>
</dbReference>
<dbReference type="Pfam" id="PF02362">
    <property type="entry name" value="B3"/>
    <property type="match status" value="1"/>
</dbReference>
<dbReference type="SMART" id="SM00380">
    <property type="entry name" value="AP2"/>
    <property type="match status" value="1"/>
</dbReference>
<dbReference type="GO" id="GO:0003677">
    <property type="term" value="F:DNA binding"/>
    <property type="evidence" value="ECO:0007669"/>
    <property type="project" value="UniProtKB-KW"/>
</dbReference>
<feature type="domain" description="AP2/ERF" evidence="8">
    <location>
        <begin position="60"/>
        <end position="115"/>
    </location>
</feature>
<dbReference type="InterPro" id="IPR001471">
    <property type="entry name" value="AP2/ERF_dom"/>
</dbReference>